<dbReference type="Proteomes" id="UP001500427">
    <property type="component" value="Unassembled WGS sequence"/>
</dbReference>
<feature type="transmembrane region" description="Helical" evidence="2">
    <location>
        <begin position="39"/>
        <end position="61"/>
    </location>
</feature>
<feature type="region of interest" description="Disordered" evidence="1">
    <location>
        <begin position="1"/>
        <end position="22"/>
    </location>
</feature>
<evidence type="ECO:0000256" key="2">
    <source>
        <dbReference type="SAM" id="Phobius"/>
    </source>
</evidence>
<proteinExistence type="predicted"/>
<evidence type="ECO:0000256" key="1">
    <source>
        <dbReference type="SAM" id="MobiDB-lite"/>
    </source>
</evidence>
<keyword evidence="2" id="KW-0812">Transmembrane</keyword>
<evidence type="ECO:0000313" key="3">
    <source>
        <dbReference type="EMBL" id="GAA5016627.1"/>
    </source>
</evidence>
<comment type="caution">
    <text evidence="3">The sequence shown here is derived from an EMBL/GenBank/DDBJ whole genome shotgun (WGS) entry which is preliminary data.</text>
</comment>
<keyword evidence="2" id="KW-0472">Membrane</keyword>
<keyword evidence="4" id="KW-1185">Reference proteome</keyword>
<name>A0ABP9J0S7_9MICO</name>
<gene>
    <name evidence="3" type="ORF">GCM10023258_02320</name>
</gene>
<dbReference type="EMBL" id="BAABIW010000002">
    <property type="protein sequence ID" value="GAA5016627.1"/>
    <property type="molecule type" value="Genomic_DNA"/>
</dbReference>
<evidence type="ECO:0000313" key="4">
    <source>
        <dbReference type="Proteomes" id="UP001500427"/>
    </source>
</evidence>
<reference evidence="4" key="1">
    <citation type="journal article" date="2019" name="Int. J. Syst. Evol. Microbiol.">
        <title>The Global Catalogue of Microorganisms (GCM) 10K type strain sequencing project: providing services to taxonomists for standard genome sequencing and annotation.</title>
        <authorList>
            <consortium name="The Broad Institute Genomics Platform"/>
            <consortium name="The Broad Institute Genome Sequencing Center for Infectious Disease"/>
            <person name="Wu L."/>
            <person name="Ma J."/>
        </authorList>
    </citation>
    <scope>NUCLEOTIDE SEQUENCE [LARGE SCALE GENOMIC DNA]</scope>
    <source>
        <strain evidence="4">JCM 17687</strain>
    </source>
</reference>
<dbReference type="RefSeq" id="WP_345505587.1">
    <property type="nucleotide sequence ID" value="NZ_BAABIW010000002.1"/>
</dbReference>
<protein>
    <submittedName>
        <fullName evidence="3">Uncharacterized protein</fullName>
    </submittedName>
</protein>
<feature type="compositionally biased region" description="Basic and acidic residues" evidence="1">
    <location>
        <begin position="1"/>
        <end position="16"/>
    </location>
</feature>
<sequence>MNLSDLRDELSTRADDLGPTTDLRAGVAHGVRRTKRRRAVATGSAATLAVAALAVGVLTSVGRPTPPAPATTPSTSAAPIIGSDGMPFRSVPDAPGDVVKDGLRLRARVADDTLVAGAISDRGQAARDLAWTPTTARVSLGADCWIPSRSPEAAMRAVVELKVAGEYLLAASCGSQAPDGPDLPAGGGLPGEPGQGWDVLTVGKPTSATVRVVDRDTHELVTDPDVQVVGSVYEVGPETSVRDVAGTPVVALPDVVEHEGYRYRIASVTSAALASGPLPRVAAPSGPALVTWGSSGDGLVGATATANSSLRLTGLQGSDQGRGLGSWGTTPVPAGSTGTLALAAEGSRPDHGTSFLALYTLIP</sequence>
<accession>A0ABP9J0S7</accession>
<keyword evidence="2" id="KW-1133">Transmembrane helix</keyword>
<organism evidence="3 4">
    <name type="scientific">Terrabacter aeriphilus</name>
    <dbReference type="NCBI Taxonomy" id="515662"/>
    <lineage>
        <taxon>Bacteria</taxon>
        <taxon>Bacillati</taxon>
        <taxon>Actinomycetota</taxon>
        <taxon>Actinomycetes</taxon>
        <taxon>Micrococcales</taxon>
        <taxon>Intrasporangiaceae</taxon>
        <taxon>Terrabacter</taxon>
    </lineage>
</organism>